<dbReference type="Pfam" id="PF23139">
    <property type="entry name" value="OB_YrrC"/>
    <property type="match status" value="1"/>
</dbReference>
<dbReference type="Pfam" id="PF18335">
    <property type="entry name" value="SH3_13"/>
    <property type="match status" value="1"/>
</dbReference>
<gene>
    <name evidence="4" type="ORF">METZ01_LOCUS40322</name>
</gene>
<keyword evidence="2" id="KW-0067">ATP-binding</keyword>
<feature type="domain" description="AAA+ ATPase" evidence="3">
    <location>
        <begin position="342"/>
        <end position="481"/>
    </location>
</feature>
<dbReference type="InterPro" id="IPR027785">
    <property type="entry name" value="UvrD-like_helicase_C"/>
</dbReference>
<dbReference type="GO" id="GO:0043139">
    <property type="term" value="F:5'-3' DNA helicase activity"/>
    <property type="evidence" value="ECO:0007669"/>
    <property type="project" value="InterPro"/>
</dbReference>
<dbReference type="EMBL" id="UINC01001726">
    <property type="protein sequence ID" value="SUZ87468.1"/>
    <property type="molecule type" value="Genomic_DNA"/>
</dbReference>
<dbReference type="InterPro" id="IPR027417">
    <property type="entry name" value="P-loop_NTPase"/>
</dbReference>
<organism evidence="4">
    <name type="scientific">marine metagenome</name>
    <dbReference type="NCBI Taxonomy" id="408172"/>
    <lineage>
        <taxon>unclassified sequences</taxon>
        <taxon>metagenomes</taxon>
        <taxon>ecological metagenomes</taxon>
    </lineage>
</organism>
<dbReference type="Gene3D" id="1.10.150.20">
    <property type="entry name" value="5' to 3' exonuclease, C-terminal subdomain"/>
    <property type="match status" value="1"/>
</dbReference>
<dbReference type="Pfam" id="PF14520">
    <property type="entry name" value="HHH_5"/>
    <property type="match status" value="1"/>
</dbReference>
<name>A0A381R978_9ZZZZ</name>
<dbReference type="CDD" id="cd18809">
    <property type="entry name" value="SF1_C_RecD"/>
    <property type="match status" value="1"/>
</dbReference>
<evidence type="ECO:0000313" key="4">
    <source>
        <dbReference type="EMBL" id="SUZ87468.1"/>
    </source>
</evidence>
<dbReference type="GO" id="GO:0003677">
    <property type="term" value="F:DNA binding"/>
    <property type="evidence" value="ECO:0007669"/>
    <property type="project" value="InterPro"/>
</dbReference>
<dbReference type="InterPro" id="IPR010994">
    <property type="entry name" value="RuvA_2-like"/>
</dbReference>
<dbReference type="SUPFAM" id="SSF52540">
    <property type="entry name" value="P-loop containing nucleoside triphosphate hydrolases"/>
    <property type="match status" value="2"/>
</dbReference>
<dbReference type="CDD" id="cd17933">
    <property type="entry name" value="DEXSc_RecD-like"/>
    <property type="match status" value="1"/>
</dbReference>
<dbReference type="InterPro" id="IPR050534">
    <property type="entry name" value="Coronavir_polyprotein_1ab"/>
</dbReference>
<evidence type="ECO:0000256" key="1">
    <source>
        <dbReference type="ARBA" id="ARBA00022741"/>
    </source>
</evidence>
<evidence type="ECO:0000256" key="2">
    <source>
        <dbReference type="ARBA" id="ARBA00022840"/>
    </source>
</evidence>
<accession>A0A381R978</accession>
<dbReference type="Pfam" id="PF13245">
    <property type="entry name" value="AAA_19"/>
    <property type="match status" value="1"/>
</dbReference>
<dbReference type="PANTHER" id="PTHR43788">
    <property type="entry name" value="DNA2/NAM7 HELICASE FAMILY MEMBER"/>
    <property type="match status" value="1"/>
</dbReference>
<dbReference type="InterPro" id="IPR003593">
    <property type="entry name" value="AAA+_ATPase"/>
</dbReference>
<dbReference type="Pfam" id="PF14490">
    <property type="entry name" value="HHH_RecD2"/>
    <property type="match status" value="1"/>
</dbReference>
<dbReference type="SMART" id="SM00382">
    <property type="entry name" value="AAA"/>
    <property type="match status" value="1"/>
</dbReference>
<sequence>MVEDDVNLVGTLEKIVYSNPENGFLIGTFLTENSARPITVKGIVFNTRERETLRLKGYWENHKVYGRQFSIREFMPVEPTSAEGMVRYLSSEVFKGIGEKTAQHIVNKFGKDTFKIIDSSPELLSKVKGVRKKQQKSLLAAWDEQRGLRDVMTFLRGVGISHSYAQRIFAKNGLNSIPLIKANPYQLTDIPGIGFLTADGIARNLGFNKNSPHRAAAGLLYMLEQQALNGHTCFPLQTLLEKTAQELDIQAEMLKSSIRQLLDDSLLHSEKIQNINAEEEKLISRPRFYKAEQRVAENIYRILNSEAYTVFEGESSLIDEQERKVGLQLDPAQREAVEAALQHKVLIITGGPGTGKTTIVRFMLGLMRPRIPSIGLAAPTGRAAKRITETTGSAAFTIHRILEASNIGFQRDRENPLEQELLILDETSMIDTLLMDSFLEAVPSASRLILVGDVDQLPSVGAGAVLLDLIESGTIPVVRLDHIFRQAADSFITVNAHKVRVGNVPDFSALSQKVDAEKELLDFYFIKESNPVKIVEKILLMSTERIPQRFELDPMMDIQVLTPMHRGVTGSIHLNRKLQEKMNPDAKGLEHREQWFRIGDKVMQQQNDYEKQVFNGDLGRIVSCDPKTKELHVKFEQGIVHYQAKELDQLSLAYAITVHKSQGSEYSAVIIPLTTHHYMMLQRNLLYTAITRGKQLVVLIGTEAAISKAVENEGTMRRFTGLQHQLSELGLTPLF</sequence>
<dbReference type="GO" id="GO:0006310">
    <property type="term" value="P:DNA recombination"/>
    <property type="evidence" value="ECO:0007669"/>
    <property type="project" value="InterPro"/>
</dbReference>
<dbReference type="Gene3D" id="2.30.30.940">
    <property type="match status" value="1"/>
</dbReference>
<dbReference type="PANTHER" id="PTHR43788:SF6">
    <property type="entry name" value="DNA HELICASE B"/>
    <property type="match status" value="1"/>
</dbReference>
<evidence type="ECO:0000259" key="3">
    <source>
        <dbReference type="SMART" id="SM00382"/>
    </source>
</evidence>
<dbReference type="SUPFAM" id="SSF47781">
    <property type="entry name" value="RuvA domain 2-like"/>
    <property type="match status" value="1"/>
</dbReference>
<dbReference type="Pfam" id="PF13538">
    <property type="entry name" value="UvrD_C_2"/>
    <property type="match status" value="1"/>
</dbReference>
<keyword evidence="1" id="KW-0547">Nucleotide-binding</keyword>
<dbReference type="AlphaFoldDB" id="A0A381R978"/>
<dbReference type="GO" id="GO:0005524">
    <property type="term" value="F:ATP binding"/>
    <property type="evidence" value="ECO:0007669"/>
    <property type="project" value="UniProtKB-KW"/>
</dbReference>
<dbReference type="NCBIfam" id="TIGR01448">
    <property type="entry name" value="recD_rel"/>
    <property type="match status" value="1"/>
</dbReference>
<dbReference type="GO" id="GO:0017116">
    <property type="term" value="F:single-stranded DNA helicase activity"/>
    <property type="evidence" value="ECO:0007669"/>
    <property type="project" value="TreeGrafter"/>
</dbReference>
<dbReference type="InterPro" id="IPR055446">
    <property type="entry name" value="RecD2_N_OB"/>
</dbReference>
<dbReference type="Gene3D" id="3.40.50.300">
    <property type="entry name" value="P-loop containing nucleotide triphosphate hydrolases"/>
    <property type="match status" value="2"/>
</dbReference>
<proteinExistence type="inferred from homology"/>
<dbReference type="HAMAP" id="MF_01488">
    <property type="entry name" value="RecD2"/>
    <property type="match status" value="1"/>
</dbReference>
<dbReference type="InterPro" id="IPR029493">
    <property type="entry name" value="RecD2-like_HHH"/>
</dbReference>
<dbReference type="InterPro" id="IPR006345">
    <property type="entry name" value="RecD2"/>
</dbReference>
<reference evidence="4" key="1">
    <citation type="submission" date="2018-05" db="EMBL/GenBank/DDBJ databases">
        <authorList>
            <person name="Lanie J.A."/>
            <person name="Ng W.-L."/>
            <person name="Kazmierczak K.M."/>
            <person name="Andrzejewski T.M."/>
            <person name="Davidsen T.M."/>
            <person name="Wayne K.J."/>
            <person name="Tettelin H."/>
            <person name="Glass J.I."/>
            <person name="Rusch D."/>
            <person name="Podicherti R."/>
            <person name="Tsui H.-C.T."/>
            <person name="Winkler M.E."/>
        </authorList>
    </citation>
    <scope>NUCLEOTIDE SEQUENCE</scope>
</reference>
<dbReference type="InterPro" id="IPR041451">
    <property type="entry name" value="RecD2_SH13"/>
</dbReference>
<protein>
    <recommendedName>
        <fullName evidence="3">AAA+ ATPase domain-containing protein</fullName>
    </recommendedName>
</protein>
<dbReference type="GO" id="GO:0009338">
    <property type="term" value="C:exodeoxyribonuclease V complex"/>
    <property type="evidence" value="ECO:0007669"/>
    <property type="project" value="TreeGrafter"/>
</dbReference>